<evidence type="ECO:0000313" key="4">
    <source>
        <dbReference type="Proteomes" id="UP001430290"/>
    </source>
</evidence>
<keyword evidence="4" id="KW-1185">Reference proteome</keyword>
<feature type="chain" id="PRO_5045522344" evidence="2">
    <location>
        <begin position="26"/>
        <end position="634"/>
    </location>
</feature>
<feature type="signal peptide" evidence="2">
    <location>
        <begin position="1"/>
        <end position="25"/>
    </location>
</feature>
<evidence type="ECO:0000256" key="2">
    <source>
        <dbReference type="SAM" id="SignalP"/>
    </source>
</evidence>
<organism evidence="3 4">
    <name type="scientific">Thermomonas beijingensis</name>
    <dbReference type="NCBI Taxonomy" id="2872701"/>
    <lineage>
        <taxon>Bacteria</taxon>
        <taxon>Pseudomonadati</taxon>
        <taxon>Pseudomonadota</taxon>
        <taxon>Gammaproteobacteria</taxon>
        <taxon>Lysobacterales</taxon>
        <taxon>Lysobacteraceae</taxon>
        <taxon>Thermomonas</taxon>
    </lineage>
</organism>
<feature type="compositionally biased region" description="Gly residues" evidence="1">
    <location>
        <begin position="600"/>
        <end position="623"/>
    </location>
</feature>
<proteinExistence type="predicted"/>
<dbReference type="RefSeq" id="WP_223629077.1">
    <property type="nucleotide sequence ID" value="NZ_JAIQDJ010000004.1"/>
</dbReference>
<sequence>MSSMKKNVLAVALVAGLGLAGAAAAYTYGTLSQTAPNVDPQSSPANAADLATPENVAYQLLLGPNYNYTMTEDLVFDINPPDNAVQVSTGFTVRVKLNRNNCVASGLPYPQPDTTCADTADGALFAGIAPTAPEMILEPSLAGAGWTVAFDAFYDGNRTASFRIIPPAGNTLNPSAGILLRWRNARLTSLNEFAMGAANGGTDKVDAEFWMVNATNDSRYQGSTTSRTILKRVSGVTACADRTRSEVDKYIDVADDYTEDQLPKTLFSFDGKLGSANDNNLGGSVTAPSDYDSQVINLGDVTINNTGAGNFVFLGSDTFTTTITGNGGDDWNAFDDAGINDRVYLMYGGTDCTDGTLVTLTNAGTGGTVSGNQVSFTYTAAAANLNMATGAFTNRLRVCAFQNTNRVIDDHPNHVNTTFFRAGAIATPAFNDDHAGQVCDVLPLRYNGSTMEIFTINPGSNTTQRSFIRLTNRSATDGYVSLEGIDNNGMHGASQVRVWVPAGASVQLNSTDLENGTGGAIGAWGAPSAGKWRAVVTAEFPGLVASSLVNSSLPNVLTNVTDSDTRGEQYLRDYEEGNFSVQAGQRPSDFNQEWTPDFHGNGGSTGEPGGPNGGQAPDGGPSGGQTTPDGNPGL</sequence>
<accession>A0ABS7TEY0</accession>
<keyword evidence="2" id="KW-0732">Signal</keyword>
<evidence type="ECO:0000313" key="3">
    <source>
        <dbReference type="EMBL" id="MBZ4186397.1"/>
    </source>
</evidence>
<evidence type="ECO:0000256" key="1">
    <source>
        <dbReference type="SAM" id="MobiDB-lite"/>
    </source>
</evidence>
<feature type="region of interest" description="Disordered" evidence="1">
    <location>
        <begin position="580"/>
        <end position="634"/>
    </location>
</feature>
<protein>
    <submittedName>
        <fullName evidence="3">Uncharacterized protein</fullName>
    </submittedName>
</protein>
<comment type="caution">
    <text evidence="3">The sequence shown here is derived from an EMBL/GenBank/DDBJ whole genome shotgun (WGS) entry which is preliminary data.</text>
</comment>
<name>A0ABS7TEY0_9GAMM</name>
<gene>
    <name evidence="3" type="ORF">K7B09_08685</name>
</gene>
<feature type="compositionally biased region" description="Polar residues" evidence="1">
    <location>
        <begin position="580"/>
        <end position="594"/>
    </location>
</feature>
<reference evidence="3" key="1">
    <citation type="submission" date="2021-09" db="EMBL/GenBank/DDBJ databases">
        <authorList>
            <person name="Wu T."/>
            <person name="Guo S.Z."/>
        </authorList>
    </citation>
    <scope>NUCLEOTIDE SEQUENCE</scope>
    <source>
        <strain evidence="3">RSS-23</strain>
    </source>
</reference>
<dbReference type="Proteomes" id="UP001430290">
    <property type="component" value="Unassembled WGS sequence"/>
</dbReference>
<dbReference type="EMBL" id="JAIQDJ010000004">
    <property type="protein sequence ID" value="MBZ4186397.1"/>
    <property type="molecule type" value="Genomic_DNA"/>
</dbReference>